<keyword evidence="2" id="KW-1133">Transmembrane helix</keyword>
<name>A0AAD6LF58_9ROSI</name>
<accession>A0AAD6LF58</accession>
<feature type="compositionally biased region" description="Basic and acidic residues" evidence="1">
    <location>
        <begin position="184"/>
        <end position="193"/>
    </location>
</feature>
<evidence type="ECO:0000313" key="3">
    <source>
        <dbReference type="EMBL" id="KAJ6959565.1"/>
    </source>
</evidence>
<evidence type="ECO:0008006" key="5">
    <source>
        <dbReference type="Google" id="ProtNLM"/>
    </source>
</evidence>
<evidence type="ECO:0000256" key="2">
    <source>
        <dbReference type="SAM" id="Phobius"/>
    </source>
</evidence>
<keyword evidence="2" id="KW-0472">Membrane</keyword>
<protein>
    <recommendedName>
        <fullName evidence="5">Rapid ALkalinization Factor</fullName>
    </recommendedName>
</protein>
<dbReference type="AlphaFoldDB" id="A0AAD6LF58"/>
<comment type="caution">
    <text evidence="3">The sequence shown here is derived from an EMBL/GenBank/DDBJ whole genome shotgun (WGS) entry which is preliminary data.</text>
</comment>
<proteinExistence type="predicted"/>
<keyword evidence="2" id="KW-0812">Transmembrane</keyword>
<keyword evidence="4" id="KW-1185">Reference proteome</keyword>
<evidence type="ECO:0000256" key="1">
    <source>
        <dbReference type="SAM" id="MobiDB-lite"/>
    </source>
</evidence>
<sequence>MESSMDESNRLSGLWAKTMGAFDCDDFRIFTKEKLRKFVEQQLMEKDKKVVFLEKQLKEKKVARNRSEIVMKKSRVQVLSISMISMLKSFDASPFPMSMPQGNVVLLAERSNTYIDCWRLMASSKALLVLGVFMLLMTTFVAGDVADTIRDKPRYISYGGLGCDPKKNPRCRLNPNPTPSGRGCKAEHRCREG</sequence>
<feature type="transmembrane region" description="Helical" evidence="2">
    <location>
        <begin position="126"/>
        <end position="146"/>
    </location>
</feature>
<organism evidence="3 4">
    <name type="scientific">Populus alba x Populus x berolinensis</name>
    <dbReference type="NCBI Taxonomy" id="444605"/>
    <lineage>
        <taxon>Eukaryota</taxon>
        <taxon>Viridiplantae</taxon>
        <taxon>Streptophyta</taxon>
        <taxon>Embryophyta</taxon>
        <taxon>Tracheophyta</taxon>
        <taxon>Spermatophyta</taxon>
        <taxon>Magnoliopsida</taxon>
        <taxon>eudicotyledons</taxon>
        <taxon>Gunneridae</taxon>
        <taxon>Pentapetalae</taxon>
        <taxon>rosids</taxon>
        <taxon>fabids</taxon>
        <taxon>Malpighiales</taxon>
        <taxon>Salicaceae</taxon>
        <taxon>Saliceae</taxon>
        <taxon>Populus</taxon>
    </lineage>
</organism>
<reference evidence="3" key="1">
    <citation type="journal article" date="2023" name="Mol. Ecol. Resour.">
        <title>Chromosome-level genome assembly of a triploid poplar Populus alba 'Berolinensis'.</title>
        <authorList>
            <person name="Chen S."/>
            <person name="Yu Y."/>
            <person name="Wang X."/>
            <person name="Wang S."/>
            <person name="Zhang T."/>
            <person name="Zhou Y."/>
            <person name="He R."/>
            <person name="Meng N."/>
            <person name="Wang Y."/>
            <person name="Liu W."/>
            <person name="Liu Z."/>
            <person name="Liu J."/>
            <person name="Guo Q."/>
            <person name="Huang H."/>
            <person name="Sederoff R.R."/>
            <person name="Wang G."/>
            <person name="Qu G."/>
            <person name="Chen S."/>
        </authorList>
    </citation>
    <scope>NUCLEOTIDE SEQUENCE</scope>
    <source>
        <strain evidence="3">SC-2020</strain>
    </source>
</reference>
<feature type="region of interest" description="Disordered" evidence="1">
    <location>
        <begin position="172"/>
        <end position="193"/>
    </location>
</feature>
<dbReference type="Proteomes" id="UP001164929">
    <property type="component" value="Chromosome 17"/>
</dbReference>
<dbReference type="EMBL" id="JAQIZT010000017">
    <property type="protein sequence ID" value="KAJ6959565.1"/>
    <property type="molecule type" value="Genomic_DNA"/>
</dbReference>
<gene>
    <name evidence="3" type="ORF">NC653_037803</name>
</gene>
<evidence type="ECO:0000313" key="4">
    <source>
        <dbReference type="Proteomes" id="UP001164929"/>
    </source>
</evidence>